<evidence type="ECO:0000313" key="3">
    <source>
        <dbReference type="Proteomes" id="UP000012073"/>
    </source>
</evidence>
<dbReference type="Gramene" id="CDF34821">
    <property type="protein sequence ID" value="CDF34821"/>
    <property type="gene ID" value="CHC_T00003728001"/>
</dbReference>
<feature type="transmembrane region" description="Helical" evidence="1">
    <location>
        <begin position="173"/>
        <end position="197"/>
    </location>
</feature>
<dbReference type="PANTHER" id="PTHR15887:SF1">
    <property type="entry name" value="TRANSMEMBRANE PROTEIN 69"/>
    <property type="match status" value="1"/>
</dbReference>
<dbReference type="RefSeq" id="XP_005714640.1">
    <property type="nucleotide sequence ID" value="XM_005714583.1"/>
</dbReference>
<dbReference type="PANTHER" id="PTHR15887">
    <property type="entry name" value="TRANSMEMBRANE PROTEIN 69"/>
    <property type="match status" value="1"/>
</dbReference>
<protein>
    <recommendedName>
        <fullName evidence="4">DUF3429 domain-containing protein</fullName>
    </recommendedName>
</protein>
<dbReference type="OrthoDB" id="194289at2759"/>
<dbReference type="GeneID" id="17322342"/>
<dbReference type="STRING" id="2769.R7QBL9"/>
<organism evidence="2 3">
    <name type="scientific">Chondrus crispus</name>
    <name type="common">Carrageen Irish moss</name>
    <name type="synonym">Polymorpha crispa</name>
    <dbReference type="NCBI Taxonomy" id="2769"/>
    <lineage>
        <taxon>Eukaryota</taxon>
        <taxon>Rhodophyta</taxon>
        <taxon>Florideophyceae</taxon>
        <taxon>Rhodymeniophycidae</taxon>
        <taxon>Gigartinales</taxon>
        <taxon>Gigartinaceae</taxon>
        <taxon>Chondrus</taxon>
    </lineage>
</organism>
<evidence type="ECO:0008006" key="4">
    <source>
        <dbReference type="Google" id="ProtNLM"/>
    </source>
</evidence>
<reference evidence="3" key="1">
    <citation type="journal article" date="2013" name="Proc. Natl. Acad. Sci. U.S.A.">
        <title>Genome structure and metabolic features in the red seaweed Chondrus crispus shed light on evolution of the Archaeplastida.</title>
        <authorList>
            <person name="Collen J."/>
            <person name="Porcel B."/>
            <person name="Carre W."/>
            <person name="Ball S.G."/>
            <person name="Chaparro C."/>
            <person name="Tonon T."/>
            <person name="Barbeyron T."/>
            <person name="Michel G."/>
            <person name="Noel B."/>
            <person name="Valentin K."/>
            <person name="Elias M."/>
            <person name="Artiguenave F."/>
            <person name="Arun A."/>
            <person name="Aury J.M."/>
            <person name="Barbosa-Neto J.F."/>
            <person name="Bothwell J.H."/>
            <person name="Bouget F.Y."/>
            <person name="Brillet L."/>
            <person name="Cabello-Hurtado F."/>
            <person name="Capella-Gutierrez S."/>
            <person name="Charrier B."/>
            <person name="Cladiere L."/>
            <person name="Cock J.M."/>
            <person name="Coelho S.M."/>
            <person name="Colleoni C."/>
            <person name="Czjzek M."/>
            <person name="Da Silva C."/>
            <person name="Delage L."/>
            <person name="Denoeud F."/>
            <person name="Deschamps P."/>
            <person name="Dittami S.M."/>
            <person name="Gabaldon T."/>
            <person name="Gachon C.M."/>
            <person name="Groisillier A."/>
            <person name="Herve C."/>
            <person name="Jabbari K."/>
            <person name="Katinka M."/>
            <person name="Kloareg B."/>
            <person name="Kowalczyk N."/>
            <person name="Labadie K."/>
            <person name="Leblanc C."/>
            <person name="Lopez P.J."/>
            <person name="McLachlan D.H."/>
            <person name="Meslet-Cladiere L."/>
            <person name="Moustafa A."/>
            <person name="Nehr Z."/>
            <person name="Nyvall Collen P."/>
            <person name="Panaud O."/>
            <person name="Partensky F."/>
            <person name="Poulain J."/>
            <person name="Rensing S.A."/>
            <person name="Rousvoal S."/>
            <person name="Samson G."/>
            <person name="Symeonidi A."/>
            <person name="Weissenbach J."/>
            <person name="Zambounis A."/>
            <person name="Wincker P."/>
            <person name="Boyen C."/>
        </authorList>
    </citation>
    <scope>NUCLEOTIDE SEQUENCE [LARGE SCALE GENOMIC DNA]</scope>
    <source>
        <strain evidence="3">cv. Stackhouse</strain>
    </source>
</reference>
<evidence type="ECO:0000313" key="2">
    <source>
        <dbReference type="EMBL" id="CDF34821.1"/>
    </source>
</evidence>
<evidence type="ECO:0000256" key="1">
    <source>
        <dbReference type="SAM" id="Phobius"/>
    </source>
</evidence>
<keyword evidence="1" id="KW-0812">Transmembrane</keyword>
<keyword evidence="1" id="KW-0472">Membrane</keyword>
<feature type="transmembrane region" description="Helical" evidence="1">
    <location>
        <begin position="136"/>
        <end position="153"/>
    </location>
</feature>
<gene>
    <name evidence="2" type="ORF">CHC_T00003728001</name>
</gene>
<dbReference type="EMBL" id="HG001706">
    <property type="protein sequence ID" value="CDF34821.1"/>
    <property type="molecule type" value="Genomic_DNA"/>
</dbReference>
<dbReference type="Pfam" id="PF11911">
    <property type="entry name" value="DUF3429"/>
    <property type="match status" value="1"/>
</dbReference>
<feature type="transmembrane region" description="Helical" evidence="1">
    <location>
        <begin position="105"/>
        <end position="124"/>
    </location>
</feature>
<name>R7QBL9_CHOCR</name>
<keyword evidence="1" id="KW-1133">Transmembrane helix</keyword>
<accession>R7QBL9</accession>
<keyword evidence="3" id="KW-1185">Reference proteome</keyword>
<dbReference type="KEGG" id="ccp:CHC_T00003728001"/>
<sequence>MTLLVPARSAPSYTCVAYGMNLDNKLSIRSSSSSSPQVALRPPVDPTVAKPSVSAMSIALRRTTRLLPRIPLSCAAPSIHHRILSTKPSPSAHAPSPTAPAIVQYLGYGGAIPFVVGGLGSLLLPNGHVLAQATQLYGAAILSFLGGVHWGLALRAPSTLDFAYSVTPSLLAWGASLAPLPQGLAILSASFVGAWAWDEVRFRGASHVPPWYRTLRRPLTVAAAGGCALAWRAVRGTKKENGLPIKEADTRVLATAPREECTRKATPSGNRNDKVDGHVEDVTMVRQI</sequence>
<dbReference type="AlphaFoldDB" id="R7QBL9"/>
<proteinExistence type="predicted"/>
<dbReference type="InterPro" id="IPR021836">
    <property type="entry name" value="DUF3429"/>
</dbReference>
<dbReference type="Proteomes" id="UP000012073">
    <property type="component" value="Unassembled WGS sequence"/>
</dbReference>